<gene>
    <name evidence="2" type="ORF">SAMN02745121_07848</name>
</gene>
<feature type="transmembrane region" description="Helical" evidence="1">
    <location>
        <begin position="39"/>
        <end position="60"/>
    </location>
</feature>
<keyword evidence="1" id="KW-1133">Transmembrane helix</keyword>
<dbReference type="EMBL" id="FOMX01000040">
    <property type="protein sequence ID" value="SFF26923.1"/>
    <property type="molecule type" value="Genomic_DNA"/>
</dbReference>
<feature type="transmembrane region" description="Helical" evidence="1">
    <location>
        <begin position="99"/>
        <end position="118"/>
    </location>
</feature>
<keyword evidence="1" id="KW-0812">Transmembrane</keyword>
<keyword evidence="1" id="KW-0472">Membrane</keyword>
<dbReference type="AlphaFoldDB" id="A0A1I2HC31"/>
<reference evidence="3" key="1">
    <citation type="submission" date="2016-10" db="EMBL/GenBank/DDBJ databases">
        <authorList>
            <person name="Varghese N."/>
            <person name="Submissions S."/>
        </authorList>
    </citation>
    <scope>NUCLEOTIDE SEQUENCE [LARGE SCALE GENOMIC DNA]</scope>
    <source>
        <strain evidence="3">ATCC 25963</strain>
    </source>
</reference>
<proteinExistence type="predicted"/>
<dbReference type="RefSeq" id="WP_096328241.1">
    <property type="nucleotide sequence ID" value="NZ_FOMX01000040.1"/>
</dbReference>
<name>A0A1I2HC31_9BACT</name>
<accession>A0A1I2HC31</accession>
<organism evidence="2 3">
    <name type="scientific">Nannocystis exedens</name>
    <dbReference type="NCBI Taxonomy" id="54"/>
    <lineage>
        <taxon>Bacteria</taxon>
        <taxon>Pseudomonadati</taxon>
        <taxon>Myxococcota</taxon>
        <taxon>Polyangia</taxon>
        <taxon>Nannocystales</taxon>
        <taxon>Nannocystaceae</taxon>
        <taxon>Nannocystis</taxon>
    </lineage>
</organism>
<protein>
    <submittedName>
        <fullName evidence="2">Uncharacterized protein</fullName>
    </submittedName>
</protein>
<sequence>MAKKLALAALLLSVVALFLPLRSLMTITEGVFAGDFKNMGLGLMLTVPSILPSFFGVVVGRKGFARGLGVLHLLFGLIGVGLCYFATTRPAGVQFEVGGYVAFAAAALVLVAGFIGLAKPERR</sequence>
<keyword evidence="3" id="KW-1185">Reference proteome</keyword>
<feature type="transmembrane region" description="Helical" evidence="1">
    <location>
        <begin position="67"/>
        <end position="87"/>
    </location>
</feature>
<dbReference type="Proteomes" id="UP000199400">
    <property type="component" value="Unassembled WGS sequence"/>
</dbReference>
<evidence type="ECO:0000256" key="1">
    <source>
        <dbReference type="SAM" id="Phobius"/>
    </source>
</evidence>
<evidence type="ECO:0000313" key="3">
    <source>
        <dbReference type="Proteomes" id="UP000199400"/>
    </source>
</evidence>
<evidence type="ECO:0000313" key="2">
    <source>
        <dbReference type="EMBL" id="SFF26923.1"/>
    </source>
</evidence>